<accession>A0AAW9RR26</accession>
<name>A0AAW9RR26_9HYPH</name>
<evidence type="ECO:0000313" key="4">
    <source>
        <dbReference type="Proteomes" id="UP001378188"/>
    </source>
</evidence>
<reference evidence="3 4" key="1">
    <citation type="submission" date="2024-02" db="EMBL/GenBank/DDBJ databases">
        <title>Genome analysis and characterization of Microbaculum marinisediminis sp. nov., isolated from marine sediment.</title>
        <authorList>
            <person name="Du Z.-J."/>
            <person name="Ye Y.-Q."/>
            <person name="Zhang Z.-R."/>
            <person name="Yuan S.-M."/>
            <person name="Zhang X.-Y."/>
        </authorList>
    </citation>
    <scope>NUCLEOTIDE SEQUENCE [LARGE SCALE GENOMIC DNA]</scope>
    <source>
        <strain evidence="3 4">SDUM1044001</strain>
    </source>
</reference>
<feature type="chain" id="PRO_5043353712" evidence="1">
    <location>
        <begin position="23"/>
        <end position="155"/>
    </location>
</feature>
<dbReference type="Gene3D" id="3.10.450.50">
    <property type="match status" value="1"/>
</dbReference>
<dbReference type="Proteomes" id="UP001378188">
    <property type="component" value="Unassembled WGS sequence"/>
</dbReference>
<dbReference type="RefSeq" id="WP_340329541.1">
    <property type="nucleotide sequence ID" value="NZ_JAZHOF010000004.1"/>
</dbReference>
<dbReference type="EMBL" id="JAZHOF010000004">
    <property type="protein sequence ID" value="MEJ8571839.1"/>
    <property type="molecule type" value="Genomic_DNA"/>
</dbReference>
<keyword evidence="1" id="KW-0732">Signal</keyword>
<sequence length="155" mass="17131">MRRLLASFGLLAALLFSGGAVAQETPDQVVRSIYATYEGQGLGISPADPGMREIFSARLQALLAEEDQRIESDGIGLLDFDVFVDGQDFQVTDLQIGKPQVSGDEAHLDVRFLNFGEPREYRYSFVKESGRWRIDEIETVGADTDWKLTSLLNGG</sequence>
<evidence type="ECO:0000259" key="2">
    <source>
        <dbReference type="Pfam" id="PF12883"/>
    </source>
</evidence>
<feature type="signal peptide" evidence="1">
    <location>
        <begin position="1"/>
        <end position="22"/>
    </location>
</feature>
<feature type="domain" description="DUF3828" evidence="2">
    <location>
        <begin position="26"/>
        <end position="140"/>
    </location>
</feature>
<comment type="caution">
    <text evidence="3">The sequence shown here is derived from an EMBL/GenBank/DDBJ whole genome shotgun (WGS) entry which is preliminary data.</text>
</comment>
<evidence type="ECO:0000256" key="1">
    <source>
        <dbReference type="SAM" id="SignalP"/>
    </source>
</evidence>
<dbReference type="AlphaFoldDB" id="A0AAW9RR26"/>
<protein>
    <submittedName>
        <fullName evidence="3">DUF3828 domain-containing protein</fullName>
    </submittedName>
</protein>
<proteinExistence type="predicted"/>
<dbReference type="InterPro" id="IPR024289">
    <property type="entry name" value="DUF3828"/>
</dbReference>
<organism evidence="3 4">
    <name type="scientific">Microbaculum marinum</name>
    <dbReference type="NCBI Taxonomy" id="1764581"/>
    <lineage>
        <taxon>Bacteria</taxon>
        <taxon>Pseudomonadati</taxon>
        <taxon>Pseudomonadota</taxon>
        <taxon>Alphaproteobacteria</taxon>
        <taxon>Hyphomicrobiales</taxon>
        <taxon>Tepidamorphaceae</taxon>
        <taxon>Microbaculum</taxon>
    </lineage>
</organism>
<keyword evidence="4" id="KW-1185">Reference proteome</keyword>
<dbReference type="Pfam" id="PF12883">
    <property type="entry name" value="DUF3828"/>
    <property type="match status" value="1"/>
</dbReference>
<gene>
    <name evidence="3" type="ORF">V3328_10170</name>
</gene>
<evidence type="ECO:0000313" key="3">
    <source>
        <dbReference type="EMBL" id="MEJ8571839.1"/>
    </source>
</evidence>